<organism evidence="4 5">
    <name type="scientific">Pholiota conissans</name>
    <dbReference type="NCBI Taxonomy" id="109636"/>
    <lineage>
        <taxon>Eukaryota</taxon>
        <taxon>Fungi</taxon>
        <taxon>Dikarya</taxon>
        <taxon>Basidiomycota</taxon>
        <taxon>Agaricomycotina</taxon>
        <taxon>Agaricomycetes</taxon>
        <taxon>Agaricomycetidae</taxon>
        <taxon>Agaricales</taxon>
        <taxon>Agaricineae</taxon>
        <taxon>Strophariaceae</taxon>
        <taxon>Pholiota</taxon>
    </lineage>
</organism>
<accession>A0A9P5YXH1</accession>
<dbReference type="Proteomes" id="UP000807469">
    <property type="component" value="Unassembled WGS sequence"/>
</dbReference>
<feature type="region of interest" description="Disordered" evidence="2">
    <location>
        <begin position="33"/>
        <end position="61"/>
    </location>
</feature>
<reference evidence="4" key="1">
    <citation type="submission" date="2020-11" db="EMBL/GenBank/DDBJ databases">
        <authorList>
            <consortium name="DOE Joint Genome Institute"/>
            <person name="Ahrendt S."/>
            <person name="Riley R."/>
            <person name="Andreopoulos W."/>
            <person name="Labutti K."/>
            <person name="Pangilinan J."/>
            <person name="Ruiz-Duenas F.J."/>
            <person name="Barrasa J.M."/>
            <person name="Sanchez-Garcia M."/>
            <person name="Camarero S."/>
            <person name="Miyauchi S."/>
            <person name="Serrano A."/>
            <person name="Linde D."/>
            <person name="Babiker R."/>
            <person name="Drula E."/>
            <person name="Ayuso-Fernandez I."/>
            <person name="Pacheco R."/>
            <person name="Padilla G."/>
            <person name="Ferreira P."/>
            <person name="Barriuso J."/>
            <person name="Kellner H."/>
            <person name="Castanera R."/>
            <person name="Alfaro M."/>
            <person name="Ramirez L."/>
            <person name="Pisabarro A.G."/>
            <person name="Kuo A."/>
            <person name="Tritt A."/>
            <person name="Lipzen A."/>
            <person name="He G."/>
            <person name="Yan M."/>
            <person name="Ng V."/>
            <person name="Cullen D."/>
            <person name="Martin F."/>
            <person name="Rosso M.-N."/>
            <person name="Henrissat B."/>
            <person name="Hibbett D."/>
            <person name="Martinez A.T."/>
            <person name="Grigoriev I.V."/>
        </authorList>
    </citation>
    <scope>NUCLEOTIDE SEQUENCE</scope>
    <source>
        <strain evidence="4">CIRM-BRFM 674</strain>
    </source>
</reference>
<sequence>MASTSRAQPQTRIQLAPKAGFCIKTTTLEPAVLPPDISRSQTQQQNAKTTLLEPAPAPRPIPQGRKVFVNIAWDANVPPPPEGSEEAVQRAMQGVDPSLGEDGIRESGAEGEEWYVPVIVSPAREDVDKAGKPSLLFDCVYNSTLKSRTLRQPEFKVFLVELGLQRIEAQTGLSLSRTVGAPNIASKGPLAPRSVLIPSALLQPRSNSAQREVHQHPASAAVDVSGSAQGKGHGGAPLIEEIVPSPSASSTTTDTTESHSKKSSTSAALPGLRGILKKSSVSASSPITTTPADGDVEVNLDAPLEWDWTTATEKGSAGSTRLRITVRVPGTPALIQNATLDVGPRSFSLHVPRRPALDLDLSLSDAEIVVRVGSMYGSDHGNVKAKEKEERDRRRQVAVERALQLKRQRDFDVEGAEAEWRLGSGEVVVFV</sequence>
<feature type="compositionally biased region" description="Low complexity" evidence="2">
    <location>
        <begin position="245"/>
        <end position="255"/>
    </location>
</feature>
<dbReference type="AlphaFoldDB" id="A0A9P5YXH1"/>
<comment type="caution">
    <text evidence="4">The sequence shown here is derived from an EMBL/GenBank/DDBJ whole genome shotgun (WGS) entry which is preliminary data.</text>
</comment>
<evidence type="ECO:0000313" key="5">
    <source>
        <dbReference type="Proteomes" id="UP000807469"/>
    </source>
</evidence>
<evidence type="ECO:0000256" key="2">
    <source>
        <dbReference type="SAM" id="MobiDB-lite"/>
    </source>
</evidence>
<evidence type="ECO:0000256" key="1">
    <source>
        <dbReference type="ARBA" id="ARBA00008511"/>
    </source>
</evidence>
<dbReference type="PANTHER" id="PTHR22997:SF0">
    <property type="entry name" value="PIH1 DOMAIN-CONTAINING PROTEIN 1"/>
    <property type="match status" value="1"/>
</dbReference>
<evidence type="ECO:0000313" key="4">
    <source>
        <dbReference type="EMBL" id="KAF9477467.1"/>
    </source>
</evidence>
<dbReference type="OrthoDB" id="5135119at2759"/>
<feature type="compositionally biased region" description="Polar residues" evidence="2">
    <location>
        <begin position="38"/>
        <end position="49"/>
    </location>
</feature>
<name>A0A9P5YXH1_9AGAR</name>
<feature type="region of interest" description="Disordered" evidence="2">
    <location>
        <begin position="206"/>
        <end position="269"/>
    </location>
</feature>
<keyword evidence="5" id="KW-1185">Reference proteome</keyword>
<dbReference type="PANTHER" id="PTHR22997">
    <property type="entry name" value="PIH1 DOMAIN-CONTAINING PROTEIN 1"/>
    <property type="match status" value="1"/>
</dbReference>
<gene>
    <name evidence="4" type="ORF">BDN70DRAFT_881171</name>
</gene>
<dbReference type="EMBL" id="MU155260">
    <property type="protein sequence ID" value="KAF9477467.1"/>
    <property type="molecule type" value="Genomic_DNA"/>
</dbReference>
<dbReference type="InterPro" id="IPR012981">
    <property type="entry name" value="PIH1_N"/>
</dbReference>
<proteinExistence type="inferred from homology"/>
<dbReference type="GO" id="GO:0005737">
    <property type="term" value="C:cytoplasm"/>
    <property type="evidence" value="ECO:0007669"/>
    <property type="project" value="TreeGrafter"/>
</dbReference>
<dbReference type="InterPro" id="IPR050734">
    <property type="entry name" value="PIH1/Kintoun_subfamily"/>
</dbReference>
<feature type="domain" description="PIH1 N-terminal" evidence="3">
    <location>
        <begin position="61"/>
        <end position="194"/>
    </location>
</feature>
<evidence type="ECO:0000259" key="3">
    <source>
        <dbReference type="Pfam" id="PF08190"/>
    </source>
</evidence>
<dbReference type="Pfam" id="PF08190">
    <property type="entry name" value="PIH1"/>
    <property type="match status" value="1"/>
</dbReference>
<protein>
    <recommendedName>
        <fullName evidence="3">PIH1 N-terminal domain-containing protein</fullName>
    </recommendedName>
</protein>
<comment type="similarity">
    <text evidence="1">Belongs to the PIH1 family.</text>
</comment>